<protein>
    <submittedName>
        <fullName evidence="2">Uncharacterized protein</fullName>
    </submittedName>
</protein>
<sequence>MLIIVLTLASLSVTPFVAPKARDFKAGPRKDPAMFTANLVTRMLWFLRP</sequence>
<dbReference type="AlphaFoldDB" id="A0A6A6DBK9"/>
<reference evidence="2" key="1">
    <citation type="journal article" date="2020" name="Stud. Mycol.">
        <title>101 Dothideomycetes genomes: a test case for predicting lifestyles and emergence of pathogens.</title>
        <authorList>
            <person name="Haridas S."/>
            <person name="Albert R."/>
            <person name="Binder M."/>
            <person name="Bloem J."/>
            <person name="Labutti K."/>
            <person name="Salamov A."/>
            <person name="Andreopoulos B."/>
            <person name="Baker S."/>
            <person name="Barry K."/>
            <person name="Bills G."/>
            <person name="Bluhm B."/>
            <person name="Cannon C."/>
            <person name="Castanera R."/>
            <person name="Culley D."/>
            <person name="Daum C."/>
            <person name="Ezra D."/>
            <person name="Gonzalez J."/>
            <person name="Henrissat B."/>
            <person name="Kuo A."/>
            <person name="Liang C."/>
            <person name="Lipzen A."/>
            <person name="Lutzoni F."/>
            <person name="Magnuson J."/>
            <person name="Mondo S."/>
            <person name="Nolan M."/>
            <person name="Ohm R."/>
            <person name="Pangilinan J."/>
            <person name="Park H.-J."/>
            <person name="Ramirez L."/>
            <person name="Alfaro M."/>
            <person name="Sun H."/>
            <person name="Tritt A."/>
            <person name="Yoshinaga Y."/>
            <person name="Zwiers L.-H."/>
            <person name="Turgeon B."/>
            <person name="Goodwin S."/>
            <person name="Spatafora J."/>
            <person name="Crous P."/>
            <person name="Grigoriev I."/>
        </authorList>
    </citation>
    <scope>NUCLEOTIDE SEQUENCE</scope>
    <source>
        <strain evidence="2">CBS 207.26</strain>
    </source>
</reference>
<organism evidence="2 3">
    <name type="scientific">Zopfia rhizophila CBS 207.26</name>
    <dbReference type="NCBI Taxonomy" id="1314779"/>
    <lineage>
        <taxon>Eukaryota</taxon>
        <taxon>Fungi</taxon>
        <taxon>Dikarya</taxon>
        <taxon>Ascomycota</taxon>
        <taxon>Pezizomycotina</taxon>
        <taxon>Dothideomycetes</taxon>
        <taxon>Dothideomycetes incertae sedis</taxon>
        <taxon>Zopfiaceae</taxon>
        <taxon>Zopfia</taxon>
    </lineage>
</organism>
<evidence type="ECO:0000313" key="3">
    <source>
        <dbReference type="Proteomes" id="UP000800200"/>
    </source>
</evidence>
<keyword evidence="3" id="KW-1185">Reference proteome</keyword>
<dbReference type="OrthoDB" id="3787584at2759"/>
<feature type="signal peptide" evidence="1">
    <location>
        <begin position="1"/>
        <end position="19"/>
    </location>
</feature>
<keyword evidence="1" id="KW-0732">Signal</keyword>
<gene>
    <name evidence="2" type="ORF">K469DRAFT_768172</name>
</gene>
<feature type="chain" id="PRO_5025378677" evidence="1">
    <location>
        <begin position="20"/>
        <end position="49"/>
    </location>
</feature>
<dbReference type="Proteomes" id="UP000800200">
    <property type="component" value="Unassembled WGS sequence"/>
</dbReference>
<name>A0A6A6DBK9_9PEZI</name>
<evidence type="ECO:0000313" key="2">
    <source>
        <dbReference type="EMBL" id="KAF2175026.1"/>
    </source>
</evidence>
<accession>A0A6A6DBK9</accession>
<evidence type="ECO:0000256" key="1">
    <source>
        <dbReference type="SAM" id="SignalP"/>
    </source>
</evidence>
<proteinExistence type="predicted"/>
<dbReference type="EMBL" id="ML994750">
    <property type="protein sequence ID" value="KAF2175026.1"/>
    <property type="molecule type" value="Genomic_DNA"/>
</dbReference>